<evidence type="ECO:0000313" key="2">
    <source>
        <dbReference type="EMBL" id="MBH1940276.1"/>
    </source>
</evidence>
<dbReference type="PANTHER" id="PTHR43591">
    <property type="entry name" value="METHYLTRANSFERASE"/>
    <property type="match status" value="1"/>
</dbReference>
<keyword evidence="2" id="KW-0489">Methyltransferase</keyword>
<evidence type="ECO:0000313" key="3">
    <source>
        <dbReference type="Proteomes" id="UP000623269"/>
    </source>
</evidence>
<dbReference type="Pfam" id="PF08241">
    <property type="entry name" value="Methyltransf_11"/>
    <property type="match status" value="1"/>
</dbReference>
<dbReference type="RefSeq" id="WP_197660491.1">
    <property type="nucleotide sequence ID" value="NZ_JAEAGR010000003.1"/>
</dbReference>
<dbReference type="GO" id="GO:0008757">
    <property type="term" value="F:S-adenosylmethionine-dependent methyltransferase activity"/>
    <property type="evidence" value="ECO:0007669"/>
    <property type="project" value="InterPro"/>
</dbReference>
<dbReference type="Proteomes" id="UP000623269">
    <property type="component" value="Unassembled WGS sequence"/>
</dbReference>
<gene>
    <name evidence="2" type="ORF">I5677_05115</name>
</gene>
<protein>
    <submittedName>
        <fullName evidence="2">Class I SAM-dependent methyltransferase</fullName>
    </submittedName>
</protein>
<dbReference type="CDD" id="cd02440">
    <property type="entry name" value="AdoMet_MTases"/>
    <property type="match status" value="1"/>
</dbReference>
<dbReference type="AlphaFoldDB" id="A0A8J7H5P4"/>
<dbReference type="SUPFAM" id="SSF53335">
    <property type="entry name" value="S-adenosyl-L-methionine-dependent methyltransferases"/>
    <property type="match status" value="1"/>
</dbReference>
<keyword evidence="2" id="KW-0808">Transferase</keyword>
<dbReference type="InterPro" id="IPR029063">
    <property type="entry name" value="SAM-dependent_MTases_sf"/>
</dbReference>
<reference evidence="2" key="1">
    <citation type="submission" date="2020-12" db="EMBL/GenBank/DDBJ databases">
        <title>M. sibirica DSM 26468T genome.</title>
        <authorList>
            <person name="Thieme N."/>
            <person name="Rettenmaier R."/>
            <person name="Zverlov V."/>
            <person name="Liebl W."/>
        </authorList>
    </citation>
    <scope>NUCLEOTIDE SEQUENCE</scope>
    <source>
        <strain evidence="2">DSM 26468</strain>
    </source>
</reference>
<name>A0A8J7H5P4_9FIRM</name>
<accession>A0A8J7H5P4</accession>
<dbReference type="Gene3D" id="3.40.50.150">
    <property type="entry name" value="Vaccinia Virus protein VP39"/>
    <property type="match status" value="1"/>
</dbReference>
<dbReference type="EMBL" id="JAEAGR010000003">
    <property type="protein sequence ID" value="MBH1940276.1"/>
    <property type="molecule type" value="Genomic_DNA"/>
</dbReference>
<keyword evidence="3" id="KW-1185">Reference proteome</keyword>
<proteinExistence type="predicted"/>
<dbReference type="InterPro" id="IPR013216">
    <property type="entry name" value="Methyltransf_11"/>
</dbReference>
<sequence length="194" mass="22091">MPEEHQIAEERLYRIETQEVSLEKLVLPGRILDIGGGGEGIIGQIFKDRVIAIDPNPMELEEASEGPLKVVMDAKELKFLEASFDAITSFFTFMFIPNCDHQQVFAEVFRVLKPGGKFVVWDITIPPYDGGLKDIYVVPLKLCLPHKNVETGYGTRWIEKEQSTEYFCRLAEATGFNVDATQMNGQVMTLWFRR</sequence>
<comment type="caution">
    <text evidence="2">The sequence shown here is derived from an EMBL/GenBank/DDBJ whole genome shotgun (WGS) entry which is preliminary data.</text>
</comment>
<organism evidence="2 3">
    <name type="scientific">Mobilitalea sibirica</name>
    <dbReference type="NCBI Taxonomy" id="1462919"/>
    <lineage>
        <taxon>Bacteria</taxon>
        <taxon>Bacillati</taxon>
        <taxon>Bacillota</taxon>
        <taxon>Clostridia</taxon>
        <taxon>Lachnospirales</taxon>
        <taxon>Lachnospiraceae</taxon>
        <taxon>Mobilitalea</taxon>
    </lineage>
</organism>
<dbReference type="GO" id="GO:0032259">
    <property type="term" value="P:methylation"/>
    <property type="evidence" value="ECO:0007669"/>
    <property type="project" value="UniProtKB-KW"/>
</dbReference>
<feature type="domain" description="Methyltransferase type 11" evidence="1">
    <location>
        <begin position="32"/>
        <end position="120"/>
    </location>
</feature>
<evidence type="ECO:0000259" key="1">
    <source>
        <dbReference type="Pfam" id="PF08241"/>
    </source>
</evidence>